<proteinExistence type="predicted"/>
<dbReference type="EMBL" id="HACA01003102">
    <property type="protein sequence ID" value="CDW20463.1"/>
    <property type="molecule type" value="Transcribed_RNA"/>
</dbReference>
<accession>A0A0K2T355</accession>
<protein>
    <submittedName>
        <fullName evidence="1">Putative LOC101734441 [Xenopus (Silurana) tropicalis]</fullName>
    </submittedName>
</protein>
<evidence type="ECO:0000313" key="1">
    <source>
        <dbReference type="EMBL" id="CDW20463.1"/>
    </source>
</evidence>
<name>A0A0K2T355_LEPSM</name>
<organism evidence="1">
    <name type="scientific">Lepeophtheirus salmonis</name>
    <name type="common">Salmon louse</name>
    <name type="synonym">Caligus salmonis</name>
    <dbReference type="NCBI Taxonomy" id="72036"/>
    <lineage>
        <taxon>Eukaryota</taxon>
        <taxon>Metazoa</taxon>
        <taxon>Ecdysozoa</taxon>
        <taxon>Arthropoda</taxon>
        <taxon>Crustacea</taxon>
        <taxon>Multicrustacea</taxon>
        <taxon>Hexanauplia</taxon>
        <taxon>Copepoda</taxon>
        <taxon>Siphonostomatoida</taxon>
        <taxon>Caligidae</taxon>
        <taxon>Lepeophtheirus</taxon>
    </lineage>
</organism>
<reference evidence="1" key="1">
    <citation type="submission" date="2014-05" db="EMBL/GenBank/DDBJ databases">
        <authorList>
            <person name="Chronopoulou M."/>
        </authorList>
    </citation>
    <scope>NUCLEOTIDE SEQUENCE</scope>
    <source>
        <tissue evidence="1">Whole organism</tissue>
    </source>
</reference>
<dbReference type="AlphaFoldDB" id="A0A0K2T355"/>
<sequence>MLNIRSIIPVIPYATFSPMQCVLGSVPRLPLLLIKGTGAPNDTRSLGASMR</sequence>